<keyword evidence="3" id="KW-0520">NAD</keyword>
<accession>A0A934RYA6</accession>
<protein>
    <submittedName>
        <fullName evidence="5">NAD(P)-dependent oxidoreductase</fullName>
    </submittedName>
</protein>
<evidence type="ECO:0000259" key="4">
    <source>
        <dbReference type="Pfam" id="PF01370"/>
    </source>
</evidence>
<dbReference type="GO" id="GO:0016491">
    <property type="term" value="F:oxidoreductase activity"/>
    <property type="evidence" value="ECO:0007669"/>
    <property type="project" value="UniProtKB-KW"/>
</dbReference>
<dbReference type="AlphaFoldDB" id="A0A934RYA6"/>
<evidence type="ECO:0000313" key="5">
    <source>
        <dbReference type="EMBL" id="MBK1876567.1"/>
    </source>
</evidence>
<proteinExistence type="inferred from homology"/>
<dbReference type="Pfam" id="PF01370">
    <property type="entry name" value="Epimerase"/>
    <property type="match status" value="1"/>
</dbReference>
<dbReference type="EMBL" id="JAENIL010000010">
    <property type="protein sequence ID" value="MBK1876567.1"/>
    <property type="molecule type" value="Genomic_DNA"/>
</dbReference>
<feature type="domain" description="NAD-dependent epimerase/dehydratase" evidence="4">
    <location>
        <begin position="4"/>
        <end position="177"/>
    </location>
</feature>
<organism evidence="5 6">
    <name type="scientific">Pelagicoccus mobilis</name>
    <dbReference type="NCBI Taxonomy" id="415221"/>
    <lineage>
        <taxon>Bacteria</taxon>
        <taxon>Pseudomonadati</taxon>
        <taxon>Verrucomicrobiota</taxon>
        <taxon>Opitutia</taxon>
        <taxon>Puniceicoccales</taxon>
        <taxon>Pelagicoccaceae</taxon>
        <taxon>Pelagicoccus</taxon>
    </lineage>
</organism>
<evidence type="ECO:0000256" key="1">
    <source>
        <dbReference type="ARBA" id="ARBA00007637"/>
    </source>
</evidence>
<dbReference type="Gene3D" id="3.40.50.720">
    <property type="entry name" value="NAD(P)-binding Rossmann-like Domain"/>
    <property type="match status" value="1"/>
</dbReference>
<dbReference type="Proteomes" id="UP000617628">
    <property type="component" value="Unassembled WGS sequence"/>
</dbReference>
<keyword evidence="2" id="KW-0560">Oxidoreductase</keyword>
<dbReference type="RefSeq" id="WP_200354783.1">
    <property type="nucleotide sequence ID" value="NZ_JAENIL010000010.1"/>
</dbReference>
<dbReference type="InterPro" id="IPR036291">
    <property type="entry name" value="NAD(P)-bd_dom_sf"/>
</dbReference>
<sequence length="284" mass="31544">MPLIAVTGGSGKAGNAALDELSAHGYDVINIDTVPPRPDAKPYPFKQAELCNMGEVIDLLNGCESVVHMAAIPNENHHAPSRVFENNTMSTYNIFQAAATLKLKRVVWASSETVLGLSFGDTPPLYAPVDDDHAPYPNSRYSLSKSVAEEMARQFSRWSDIPIIGLRFTNIFRPEDYAQVPSYWDDPMQRIWNLWGYVDTRDVGQSCRVALEANVSGAPNYTITAADTIMNRSSKSLMDEVFPNVTLRKELAEFETLLSCDKAKAELGYSPQHSWRNHVSDNTV</sequence>
<name>A0A934RYA6_9BACT</name>
<comment type="similarity">
    <text evidence="1">Belongs to the NAD(P)-dependent epimerase/dehydratase family.</text>
</comment>
<evidence type="ECO:0000313" key="6">
    <source>
        <dbReference type="Proteomes" id="UP000617628"/>
    </source>
</evidence>
<dbReference type="CDD" id="cd08946">
    <property type="entry name" value="SDR_e"/>
    <property type="match status" value="1"/>
</dbReference>
<keyword evidence="6" id="KW-1185">Reference proteome</keyword>
<dbReference type="InterPro" id="IPR001509">
    <property type="entry name" value="Epimerase_deHydtase"/>
</dbReference>
<dbReference type="PANTHER" id="PTHR43103:SF5">
    <property type="entry name" value="4-EPIMERASE, PUTATIVE (AFU_ORTHOLOGUE AFUA_7G00360)-RELATED"/>
    <property type="match status" value="1"/>
</dbReference>
<evidence type="ECO:0000256" key="3">
    <source>
        <dbReference type="ARBA" id="ARBA00023027"/>
    </source>
</evidence>
<dbReference type="PANTHER" id="PTHR43103">
    <property type="entry name" value="NUCLEOSIDE-DIPHOSPHATE-SUGAR EPIMERASE"/>
    <property type="match status" value="1"/>
</dbReference>
<evidence type="ECO:0000256" key="2">
    <source>
        <dbReference type="ARBA" id="ARBA00023002"/>
    </source>
</evidence>
<gene>
    <name evidence="5" type="ORF">JIN87_06790</name>
</gene>
<dbReference type="SUPFAM" id="SSF51735">
    <property type="entry name" value="NAD(P)-binding Rossmann-fold domains"/>
    <property type="match status" value="1"/>
</dbReference>
<reference evidence="5" key="1">
    <citation type="submission" date="2021-01" db="EMBL/GenBank/DDBJ databases">
        <title>Modified the classification status of verrucomicrobia.</title>
        <authorList>
            <person name="Feng X."/>
        </authorList>
    </citation>
    <scope>NUCLEOTIDE SEQUENCE</scope>
    <source>
        <strain evidence="5">KCTC 13126</strain>
    </source>
</reference>
<comment type="caution">
    <text evidence="5">The sequence shown here is derived from an EMBL/GenBank/DDBJ whole genome shotgun (WGS) entry which is preliminary data.</text>
</comment>